<dbReference type="GO" id="GO:0000462">
    <property type="term" value="P:maturation of SSU-rRNA from tricistronic rRNA transcript (SSU-rRNA, 5.8S rRNA, LSU-rRNA)"/>
    <property type="evidence" value="ECO:0007669"/>
    <property type="project" value="TreeGrafter"/>
</dbReference>
<keyword evidence="3" id="KW-0698">rRNA processing</keyword>
<dbReference type="Ensembl" id="ENSNLET00000052982.1">
    <property type="protein sequence ID" value="ENSNLEP00000049204.1"/>
    <property type="gene ID" value="ENSNLEG00000032043.1"/>
</dbReference>
<protein>
    <recommendedName>
        <fullName evidence="8">Sof1-like protein domain-containing protein</fullName>
    </recommendedName>
</protein>
<comment type="similarity">
    <text evidence="2">Belongs to the WD repeat DCAF13/WDSOF1 family.</text>
</comment>
<evidence type="ECO:0000259" key="8">
    <source>
        <dbReference type="Pfam" id="PF04158"/>
    </source>
</evidence>
<keyword evidence="6" id="KW-0539">Nucleus</keyword>
<dbReference type="GO" id="GO:0032040">
    <property type="term" value="C:small-subunit processome"/>
    <property type="evidence" value="ECO:0007669"/>
    <property type="project" value="TreeGrafter"/>
</dbReference>
<dbReference type="AlphaFoldDB" id="A0A2I3I015"/>
<dbReference type="STRING" id="61853.ENSNLEP00000049204"/>
<dbReference type="InterPro" id="IPR036322">
    <property type="entry name" value="WD40_repeat_dom_sf"/>
</dbReference>
<evidence type="ECO:0000313" key="10">
    <source>
        <dbReference type="Proteomes" id="UP000001073"/>
    </source>
</evidence>
<reference evidence="9" key="2">
    <citation type="submission" date="2025-08" db="UniProtKB">
        <authorList>
            <consortium name="Ensembl"/>
        </authorList>
    </citation>
    <scope>IDENTIFICATION</scope>
</reference>
<evidence type="ECO:0000256" key="4">
    <source>
        <dbReference type="ARBA" id="ARBA00022574"/>
    </source>
</evidence>
<keyword evidence="5" id="KW-0677">Repeat</keyword>
<reference evidence="9 10" key="1">
    <citation type="submission" date="2012-10" db="EMBL/GenBank/DDBJ databases">
        <authorList>
            <consortium name="Gibbon Genome Sequencing Consortium"/>
        </authorList>
    </citation>
    <scope>NUCLEOTIDE SEQUENCE [LARGE SCALE GENOMIC DNA]</scope>
</reference>
<name>A0A2I3I015_NOMLE</name>
<dbReference type="InterPro" id="IPR001680">
    <property type="entry name" value="WD40_rpt"/>
</dbReference>
<sequence length="365" mass="41692">MRMKILSQNPDSYVRETKLDLQRVPRNYDPTLHPFEHPKNLAAVLSRACDGEVRIWNLTQQKCIPTIQAHEGICTHFCGTSFFTVGGDKTVKQWKMDGPGYGDEEEPLHTALGKTVYTGVDHHWKEAVFATCGQQVDIWDEQRINPICSMTWGFDSVSSVKFNSIETFLLGSFASDRSIVLYDMRQATPLKKVILDMRTNTICWNPMKAFIFTSANEDYNLHTFDMCALDTPVMFHVDHVSAVPDVDYPPTGEEFLSANKNRSREYIMCGSDEMNVCLWKANASEKFGVLTSREKKLKEKFQHHPHIKCIACHGHLPKSIYSQIQEQRIMKEACRRQEVNRIKHSKPGSVPIVSEKKKHIGAVVK</sequence>
<evidence type="ECO:0000256" key="7">
    <source>
        <dbReference type="ARBA" id="ARBA00023274"/>
    </source>
</evidence>
<keyword evidence="10" id="KW-1185">Reference proteome</keyword>
<dbReference type="EMBL" id="ADFV01034748">
    <property type="status" value="NOT_ANNOTATED_CDS"/>
    <property type="molecule type" value="Genomic_DNA"/>
</dbReference>
<dbReference type="SMART" id="SM00320">
    <property type="entry name" value="WD40"/>
    <property type="match status" value="3"/>
</dbReference>
<evidence type="ECO:0000313" key="9">
    <source>
        <dbReference type="Ensembl" id="ENSNLEP00000049204.1"/>
    </source>
</evidence>
<reference evidence="9" key="3">
    <citation type="submission" date="2025-09" db="UniProtKB">
        <authorList>
            <consortium name="Ensembl"/>
        </authorList>
    </citation>
    <scope>IDENTIFICATION</scope>
</reference>
<keyword evidence="7" id="KW-0687">Ribonucleoprotein</keyword>
<keyword evidence="4" id="KW-0853">WD repeat</keyword>
<proteinExistence type="inferred from homology"/>
<dbReference type="Pfam" id="PF00400">
    <property type="entry name" value="WD40"/>
    <property type="match status" value="1"/>
</dbReference>
<comment type="subcellular location">
    <subcellularLocation>
        <location evidence="1">Nucleus</location>
        <location evidence="1">Nucleolus</location>
    </subcellularLocation>
</comment>
<dbReference type="Gene3D" id="2.130.10.10">
    <property type="entry name" value="YVTN repeat-like/Quinoprotein amine dehydrogenase"/>
    <property type="match status" value="2"/>
</dbReference>
<dbReference type="Proteomes" id="UP000001073">
    <property type="component" value="Chromosome 6"/>
</dbReference>
<evidence type="ECO:0000256" key="5">
    <source>
        <dbReference type="ARBA" id="ARBA00022737"/>
    </source>
</evidence>
<feature type="domain" description="Sof1-like protein" evidence="8">
    <location>
        <begin position="281"/>
        <end position="360"/>
    </location>
</feature>
<dbReference type="GeneTree" id="ENSGT00390000005711"/>
<dbReference type="InterPro" id="IPR051733">
    <property type="entry name" value="WD_repeat_DCAF13/WDSOF1"/>
</dbReference>
<evidence type="ECO:0000256" key="6">
    <source>
        <dbReference type="ARBA" id="ARBA00023242"/>
    </source>
</evidence>
<evidence type="ECO:0000256" key="2">
    <source>
        <dbReference type="ARBA" id="ARBA00005649"/>
    </source>
</evidence>
<accession>A0A2I3I015</accession>
<dbReference type="PANTHER" id="PTHR22851:SF0">
    <property type="entry name" value="DDB1- AND CUL4-ASSOCIATED FACTOR 13"/>
    <property type="match status" value="1"/>
</dbReference>
<dbReference type="InParanoid" id="A0A2I3I015"/>
<dbReference type="InterPro" id="IPR007287">
    <property type="entry name" value="Sof1"/>
</dbReference>
<evidence type="ECO:0000256" key="3">
    <source>
        <dbReference type="ARBA" id="ARBA00022552"/>
    </source>
</evidence>
<dbReference type="Pfam" id="PF04158">
    <property type="entry name" value="Sof1"/>
    <property type="match status" value="1"/>
</dbReference>
<dbReference type="InterPro" id="IPR015943">
    <property type="entry name" value="WD40/YVTN_repeat-like_dom_sf"/>
</dbReference>
<dbReference type="OMA" id="TWRFDSI"/>
<dbReference type="PANTHER" id="PTHR22851">
    <property type="entry name" value="U3 SMALL NUCLEOLAR RNA U3 SNORNA ASSOCIATED PROTEIN"/>
    <property type="match status" value="1"/>
</dbReference>
<organism evidence="9 10">
    <name type="scientific">Nomascus leucogenys</name>
    <name type="common">Northern white-cheeked gibbon</name>
    <name type="synonym">Hylobates leucogenys</name>
    <dbReference type="NCBI Taxonomy" id="61853"/>
    <lineage>
        <taxon>Eukaryota</taxon>
        <taxon>Metazoa</taxon>
        <taxon>Chordata</taxon>
        <taxon>Craniata</taxon>
        <taxon>Vertebrata</taxon>
        <taxon>Euteleostomi</taxon>
        <taxon>Mammalia</taxon>
        <taxon>Eutheria</taxon>
        <taxon>Euarchontoglires</taxon>
        <taxon>Primates</taxon>
        <taxon>Haplorrhini</taxon>
        <taxon>Catarrhini</taxon>
        <taxon>Hylobatidae</taxon>
        <taxon>Nomascus</taxon>
    </lineage>
</organism>
<evidence type="ECO:0000256" key="1">
    <source>
        <dbReference type="ARBA" id="ARBA00004604"/>
    </source>
</evidence>
<dbReference type="SUPFAM" id="SSF50978">
    <property type="entry name" value="WD40 repeat-like"/>
    <property type="match status" value="1"/>
</dbReference>